<dbReference type="InterPro" id="IPR011663">
    <property type="entry name" value="UTRA"/>
</dbReference>
<dbReference type="InterPro" id="IPR000524">
    <property type="entry name" value="Tscrpt_reg_HTH_GntR"/>
</dbReference>
<dbReference type="PRINTS" id="PR00035">
    <property type="entry name" value="HTHGNTR"/>
</dbReference>
<evidence type="ECO:0000313" key="6">
    <source>
        <dbReference type="Proteomes" id="UP001500984"/>
    </source>
</evidence>
<name>A0ABN2WAN2_9MICO</name>
<dbReference type="CDD" id="cd07377">
    <property type="entry name" value="WHTH_GntR"/>
    <property type="match status" value="1"/>
</dbReference>
<dbReference type="InterPro" id="IPR028978">
    <property type="entry name" value="Chorismate_lyase_/UTRA_dom_sf"/>
</dbReference>
<accession>A0ABN2WAN2</accession>
<dbReference type="SMART" id="SM00345">
    <property type="entry name" value="HTH_GNTR"/>
    <property type="match status" value="1"/>
</dbReference>
<dbReference type="InterPro" id="IPR036390">
    <property type="entry name" value="WH_DNA-bd_sf"/>
</dbReference>
<dbReference type="Proteomes" id="UP001500984">
    <property type="component" value="Unassembled WGS sequence"/>
</dbReference>
<evidence type="ECO:0000256" key="1">
    <source>
        <dbReference type="ARBA" id="ARBA00023015"/>
    </source>
</evidence>
<keyword evidence="1" id="KW-0805">Transcription regulation</keyword>
<evidence type="ECO:0000256" key="2">
    <source>
        <dbReference type="ARBA" id="ARBA00023125"/>
    </source>
</evidence>
<dbReference type="InterPro" id="IPR036388">
    <property type="entry name" value="WH-like_DNA-bd_sf"/>
</dbReference>
<reference evidence="5 6" key="1">
    <citation type="journal article" date="2019" name="Int. J. Syst. Evol. Microbiol.">
        <title>The Global Catalogue of Microorganisms (GCM) 10K type strain sequencing project: providing services to taxonomists for standard genome sequencing and annotation.</title>
        <authorList>
            <consortium name="The Broad Institute Genomics Platform"/>
            <consortium name="The Broad Institute Genome Sequencing Center for Infectious Disease"/>
            <person name="Wu L."/>
            <person name="Ma J."/>
        </authorList>
    </citation>
    <scope>NUCLEOTIDE SEQUENCE [LARGE SCALE GENOMIC DNA]</scope>
    <source>
        <strain evidence="5 6">JCM 15900</strain>
    </source>
</reference>
<dbReference type="SUPFAM" id="SSF46785">
    <property type="entry name" value="Winged helix' DNA-binding domain"/>
    <property type="match status" value="1"/>
</dbReference>
<evidence type="ECO:0000256" key="3">
    <source>
        <dbReference type="ARBA" id="ARBA00023163"/>
    </source>
</evidence>
<gene>
    <name evidence="5" type="ORF">GCM10009823_02790</name>
</gene>
<dbReference type="Gene3D" id="1.10.10.10">
    <property type="entry name" value="Winged helix-like DNA-binding domain superfamily/Winged helix DNA-binding domain"/>
    <property type="match status" value="1"/>
</dbReference>
<keyword evidence="3" id="KW-0804">Transcription</keyword>
<dbReference type="PROSITE" id="PS50949">
    <property type="entry name" value="HTH_GNTR"/>
    <property type="match status" value="1"/>
</dbReference>
<dbReference type="PANTHER" id="PTHR44846">
    <property type="entry name" value="MANNOSYL-D-GLYCERATE TRANSPORT/METABOLISM SYSTEM REPRESSOR MNGR-RELATED"/>
    <property type="match status" value="1"/>
</dbReference>
<dbReference type="EMBL" id="BAAAPZ010000002">
    <property type="protein sequence ID" value="GAA2087996.1"/>
    <property type="molecule type" value="Genomic_DNA"/>
</dbReference>
<dbReference type="Pfam" id="PF00392">
    <property type="entry name" value="GntR"/>
    <property type="match status" value="1"/>
</dbReference>
<dbReference type="Gene3D" id="3.40.1410.10">
    <property type="entry name" value="Chorismate lyase-like"/>
    <property type="match status" value="1"/>
</dbReference>
<feature type="domain" description="HTH gntR-type" evidence="4">
    <location>
        <begin position="10"/>
        <end position="78"/>
    </location>
</feature>
<organism evidence="5 6">
    <name type="scientific">Brevibacterium salitolerans</name>
    <dbReference type="NCBI Taxonomy" id="1403566"/>
    <lineage>
        <taxon>Bacteria</taxon>
        <taxon>Bacillati</taxon>
        <taxon>Actinomycetota</taxon>
        <taxon>Actinomycetes</taxon>
        <taxon>Micrococcales</taxon>
        <taxon>Brevibacteriaceae</taxon>
        <taxon>Brevibacterium</taxon>
    </lineage>
</organism>
<keyword evidence="6" id="KW-1185">Reference proteome</keyword>
<dbReference type="SUPFAM" id="SSF64288">
    <property type="entry name" value="Chorismate lyase-like"/>
    <property type="match status" value="1"/>
</dbReference>
<proteinExistence type="predicted"/>
<keyword evidence="2" id="KW-0238">DNA-binding</keyword>
<dbReference type="RefSeq" id="WP_291792072.1">
    <property type="nucleotide sequence ID" value="NZ_BAAAPZ010000002.1"/>
</dbReference>
<comment type="caution">
    <text evidence="5">The sequence shown here is derived from an EMBL/GenBank/DDBJ whole genome shotgun (WGS) entry which is preliminary data.</text>
</comment>
<dbReference type="Pfam" id="PF07702">
    <property type="entry name" value="UTRA"/>
    <property type="match status" value="1"/>
</dbReference>
<sequence length="243" mass="26070">MGESSRRASRSLPARIAEEVETRISSGQWPPGSRLPSEPALAEEFDVSRATVRSALRSLAAAGVVRTRHGNGTFVSEHGGAIRASLQSLRSTSGLIRAQGHEFEIVYGTRRLRAATEAEASHLRRSSLPAVLEYERAFVGGTSALAYESGVLAADLLPAGTDPGALTGSIFEFLEPLGALPDQSVTHVRSTYDPGLAWGRGAPEVPLYLTLEQVQFLPDGTAVSWSTTHFVQDHFDFTLIRSA</sequence>
<dbReference type="PANTHER" id="PTHR44846:SF1">
    <property type="entry name" value="MANNOSYL-D-GLYCERATE TRANSPORT_METABOLISM SYSTEM REPRESSOR MNGR-RELATED"/>
    <property type="match status" value="1"/>
</dbReference>
<evidence type="ECO:0000313" key="5">
    <source>
        <dbReference type="EMBL" id="GAA2087996.1"/>
    </source>
</evidence>
<protein>
    <submittedName>
        <fullName evidence="5">GntR family transcriptional regulator</fullName>
    </submittedName>
</protein>
<evidence type="ECO:0000259" key="4">
    <source>
        <dbReference type="PROSITE" id="PS50949"/>
    </source>
</evidence>
<dbReference type="InterPro" id="IPR050679">
    <property type="entry name" value="Bact_HTH_transcr_reg"/>
</dbReference>